<dbReference type="GO" id="GO:0050525">
    <property type="term" value="F:cutinase activity"/>
    <property type="evidence" value="ECO:0007669"/>
    <property type="project" value="UniProtKB-EC"/>
</dbReference>
<name>A0A9P4NX77_9PEZI</name>
<dbReference type="InterPro" id="IPR029058">
    <property type="entry name" value="AB_hydrolase_fold"/>
</dbReference>
<feature type="disulfide bond" evidence="8">
    <location>
        <begin position="157"/>
        <end position="164"/>
    </location>
</feature>
<keyword evidence="10" id="KW-1185">Reference proteome</keyword>
<dbReference type="PRINTS" id="PR00129">
    <property type="entry name" value="CUTINASE"/>
</dbReference>
<evidence type="ECO:0000256" key="1">
    <source>
        <dbReference type="ARBA" id="ARBA00007534"/>
    </source>
</evidence>
<evidence type="ECO:0000256" key="8">
    <source>
        <dbReference type="PIRSR" id="PIRSR611150-2"/>
    </source>
</evidence>
<dbReference type="PANTHER" id="PTHR48250">
    <property type="entry name" value="CUTINASE 2-RELATED"/>
    <property type="match status" value="1"/>
</dbReference>
<evidence type="ECO:0000256" key="6">
    <source>
        <dbReference type="ARBA" id="ARBA00023157"/>
    </source>
</evidence>
<evidence type="ECO:0000256" key="4">
    <source>
        <dbReference type="ARBA" id="ARBA00022729"/>
    </source>
</evidence>
<keyword evidence="4" id="KW-0732">Signal</keyword>
<dbReference type="GO" id="GO:0005576">
    <property type="term" value="C:extracellular region"/>
    <property type="evidence" value="ECO:0007669"/>
    <property type="project" value="InterPro"/>
</dbReference>
<comment type="similarity">
    <text evidence="1">Belongs to the cutinase family.</text>
</comment>
<evidence type="ECO:0000256" key="7">
    <source>
        <dbReference type="ARBA" id="ARBA00034045"/>
    </source>
</evidence>
<keyword evidence="3" id="KW-0719">Serine esterase</keyword>
<keyword evidence="6 8" id="KW-1015">Disulfide bond</keyword>
<dbReference type="SMART" id="SM01110">
    <property type="entry name" value="Cutinase"/>
    <property type="match status" value="1"/>
</dbReference>
<organism evidence="9 10">
    <name type="scientific">Tothia fuscella</name>
    <dbReference type="NCBI Taxonomy" id="1048955"/>
    <lineage>
        <taxon>Eukaryota</taxon>
        <taxon>Fungi</taxon>
        <taxon>Dikarya</taxon>
        <taxon>Ascomycota</taxon>
        <taxon>Pezizomycotina</taxon>
        <taxon>Dothideomycetes</taxon>
        <taxon>Pleosporomycetidae</taxon>
        <taxon>Venturiales</taxon>
        <taxon>Cylindrosympodiaceae</taxon>
        <taxon>Tothia</taxon>
    </lineage>
</organism>
<reference evidence="9" key="1">
    <citation type="journal article" date="2020" name="Stud. Mycol.">
        <title>101 Dothideomycetes genomes: a test case for predicting lifestyles and emergence of pathogens.</title>
        <authorList>
            <person name="Haridas S."/>
            <person name="Albert R."/>
            <person name="Binder M."/>
            <person name="Bloem J."/>
            <person name="Labutti K."/>
            <person name="Salamov A."/>
            <person name="Andreopoulos B."/>
            <person name="Baker S."/>
            <person name="Barry K."/>
            <person name="Bills G."/>
            <person name="Bluhm B."/>
            <person name="Cannon C."/>
            <person name="Castanera R."/>
            <person name="Culley D."/>
            <person name="Daum C."/>
            <person name="Ezra D."/>
            <person name="Gonzalez J."/>
            <person name="Henrissat B."/>
            <person name="Kuo A."/>
            <person name="Liang C."/>
            <person name="Lipzen A."/>
            <person name="Lutzoni F."/>
            <person name="Magnuson J."/>
            <person name="Mondo S."/>
            <person name="Nolan M."/>
            <person name="Ohm R."/>
            <person name="Pangilinan J."/>
            <person name="Park H.-J."/>
            <person name="Ramirez L."/>
            <person name="Alfaro M."/>
            <person name="Sun H."/>
            <person name="Tritt A."/>
            <person name="Yoshinaga Y."/>
            <person name="Zwiers L.-H."/>
            <person name="Turgeon B."/>
            <person name="Goodwin S."/>
            <person name="Spatafora J."/>
            <person name="Crous P."/>
            <person name="Grigoriev I."/>
        </authorList>
    </citation>
    <scope>NUCLEOTIDE SEQUENCE</scope>
    <source>
        <strain evidence="9">CBS 130266</strain>
    </source>
</reference>
<dbReference type="AlphaFoldDB" id="A0A9P4NX77"/>
<dbReference type="OrthoDB" id="2975078at2759"/>
<dbReference type="PANTHER" id="PTHR48250:SF1">
    <property type="entry name" value="CUTINASE"/>
    <property type="match status" value="1"/>
</dbReference>
<comment type="caution">
    <text evidence="9">The sequence shown here is derived from an EMBL/GenBank/DDBJ whole genome shotgun (WGS) entry which is preliminary data.</text>
</comment>
<proteinExistence type="inferred from homology"/>
<dbReference type="GO" id="GO:0016052">
    <property type="term" value="P:carbohydrate catabolic process"/>
    <property type="evidence" value="ECO:0007669"/>
    <property type="project" value="TreeGrafter"/>
</dbReference>
<evidence type="ECO:0000256" key="2">
    <source>
        <dbReference type="ARBA" id="ARBA00013095"/>
    </source>
</evidence>
<dbReference type="EMBL" id="MU007021">
    <property type="protein sequence ID" value="KAF2433305.1"/>
    <property type="molecule type" value="Genomic_DNA"/>
</dbReference>
<evidence type="ECO:0000256" key="3">
    <source>
        <dbReference type="ARBA" id="ARBA00022487"/>
    </source>
</evidence>
<comment type="catalytic activity">
    <reaction evidence="7">
        <text>cutin + H2O = cutin monomers.</text>
        <dbReference type="EC" id="3.1.1.74"/>
    </reaction>
</comment>
<gene>
    <name evidence="9" type="ORF">EJ08DRAFT_583921</name>
</gene>
<dbReference type="Pfam" id="PF01083">
    <property type="entry name" value="Cutinase"/>
    <property type="match status" value="1"/>
</dbReference>
<feature type="disulfide bond" evidence="8">
    <location>
        <begin position="12"/>
        <end position="94"/>
    </location>
</feature>
<evidence type="ECO:0000313" key="9">
    <source>
        <dbReference type="EMBL" id="KAF2433305.1"/>
    </source>
</evidence>
<evidence type="ECO:0000313" key="10">
    <source>
        <dbReference type="Proteomes" id="UP000800235"/>
    </source>
</evidence>
<evidence type="ECO:0000256" key="5">
    <source>
        <dbReference type="ARBA" id="ARBA00022801"/>
    </source>
</evidence>
<dbReference type="Gene3D" id="3.40.50.1820">
    <property type="entry name" value="alpha/beta hydrolase"/>
    <property type="match status" value="1"/>
</dbReference>
<accession>A0A9P4NX77</accession>
<protein>
    <recommendedName>
        <fullName evidence="2">cutinase</fullName>
        <ecNumber evidence="2">3.1.1.74</ecNumber>
    </recommendedName>
</protein>
<sequence>MTQDDVLDRQGCRSMTILFAADSQEYGNVGSWTGPSFFQALASKIGGRQELSLQGIDYPVDYHVYSDEWDYFELKDMEGPRVVAKLAAQVMESCPLTHLVLGGYGQGSEIMHNAATQMQKNLLDFVRAVVIFGEGSHTKRVGYAGNGKAGQKIKAYCRGLDPFCLGREAIGDTRITYTRNAAQAAHFVLQKVIDRR</sequence>
<dbReference type="EC" id="3.1.1.74" evidence="2"/>
<dbReference type="SUPFAM" id="SSF53474">
    <property type="entry name" value="alpha/beta-Hydrolases"/>
    <property type="match status" value="1"/>
</dbReference>
<keyword evidence="5" id="KW-0378">Hydrolase</keyword>
<dbReference type="InterPro" id="IPR000675">
    <property type="entry name" value="Cutinase/axe"/>
</dbReference>
<dbReference type="Proteomes" id="UP000800235">
    <property type="component" value="Unassembled WGS sequence"/>
</dbReference>
<dbReference type="InterPro" id="IPR011150">
    <property type="entry name" value="Cutinase_monf"/>
</dbReference>